<reference evidence="1 2" key="1">
    <citation type="journal article" date="2016" name="Proc. Natl. Acad. Sci. U.S.A.">
        <title>Lipid metabolic changes in an early divergent fungus govern the establishment of a mutualistic symbiosis with endobacteria.</title>
        <authorList>
            <person name="Lastovetsky O.A."/>
            <person name="Gaspar M.L."/>
            <person name="Mondo S.J."/>
            <person name="LaButti K.M."/>
            <person name="Sandor L."/>
            <person name="Grigoriev I.V."/>
            <person name="Henry S.A."/>
            <person name="Pawlowska T.E."/>
        </authorList>
    </citation>
    <scope>NUCLEOTIDE SEQUENCE [LARGE SCALE GENOMIC DNA]</scope>
    <source>
        <strain evidence="1 2">ATCC 52813</strain>
    </source>
</reference>
<dbReference type="GeneID" id="35440725"/>
<dbReference type="AlphaFoldDB" id="A0A2G4SGH4"/>
<gene>
    <name evidence="1" type="ORF">RHIMIDRAFT_242215</name>
</gene>
<proteinExistence type="predicted"/>
<organism evidence="1 2">
    <name type="scientific">Rhizopus microsporus ATCC 52813</name>
    <dbReference type="NCBI Taxonomy" id="1340429"/>
    <lineage>
        <taxon>Eukaryota</taxon>
        <taxon>Fungi</taxon>
        <taxon>Fungi incertae sedis</taxon>
        <taxon>Mucoromycota</taxon>
        <taxon>Mucoromycotina</taxon>
        <taxon>Mucoromycetes</taxon>
        <taxon>Mucorales</taxon>
        <taxon>Mucorineae</taxon>
        <taxon>Rhizopodaceae</taxon>
        <taxon>Rhizopus</taxon>
    </lineage>
</organism>
<evidence type="ECO:0008006" key="3">
    <source>
        <dbReference type="Google" id="ProtNLM"/>
    </source>
</evidence>
<protein>
    <recommendedName>
        <fullName evidence="3">HTH CENPB-type domain-containing protein</fullName>
    </recommendedName>
</protein>
<dbReference type="EMBL" id="KZ303870">
    <property type="protein sequence ID" value="PHZ07864.1"/>
    <property type="molecule type" value="Genomic_DNA"/>
</dbReference>
<name>A0A2G4SGH4_RHIZD</name>
<sequence>MVDHPRSQLQEEQKCHIIKLYDEKSYVTTDEAVESLTKALESFSLKRSTVNNSILYECNLSMKKLSRQLVARNDAAQIDIRYEWVLKWTTTDIDYMRNCIFTDESAFDINMRPTYDRSIRNTPAVTKTPLTKASISLFSGA</sequence>
<dbReference type="Proteomes" id="UP000242254">
    <property type="component" value="Unassembled WGS sequence"/>
</dbReference>
<dbReference type="RefSeq" id="XP_023461572.1">
    <property type="nucleotide sequence ID" value="XM_023609735.1"/>
</dbReference>
<keyword evidence="2" id="KW-1185">Reference proteome</keyword>
<accession>A0A2G4SGH4</accession>
<evidence type="ECO:0000313" key="2">
    <source>
        <dbReference type="Proteomes" id="UP000242254"/>
    </source>
</evidence>
<dbReference type="STRING" id="1340429.A0A2G4SGH4"/>
<evidence type="ECO:0000313" key="1">
    <source>
        <dbReference type="EMBL" id="PHZ07864.1"/>
    </source>
</evidence>